<protein>
    <submittedName>
        <fullName evidence="2">Uncharacterized protein</fullName>
    </submittedName>
</protein>
<evidence type="ECO:0000313" key="3">
    <source>
        <dbReference type="Proteomes" id="UP001347796"/>
    </source>
</evidence>
<name>A0AAN8JRK7_PATCE</name>
<gene>
    <name evidence="2" type="ORF">SNE40_012434</name>
</gene>
<reference evidence="2 3" key="1">
    <citation type="submission" date="2024-01" db="EMBL/GenBank/DDBJ databases">
        <title>The genome of the rayed Mediterranean limpet Patella caerulea (Linnaeus, 1758).</title>
        <authorList>
            <person name="Anh-Thu Weber A."/>
            <person name="Halstead-Nussloch G."/>
        </authorList>
    </citation>
    <scope>NUCLEOTIDE SEQUENCE [LARGE SCALE GENOMIC DNA]</scope>
    <source>
        <strain evidence="2">AATW-2023a</strain>
        <tissue evidence="2">Whole specimen</tissue>
    </source>
</reference>
<dbReference type="Proteomes" id="UP001347796">
    <property type="component" value="Unassembled WGS sequence"/>
</dbReference>
<evidence type="ECO:0000313" key="2">
    <source>
        <dbReference type="EMBL" id="KAK6180245.1"/>
    </source>
</evidence>
<feature type="signal peptide" evidence="1">
    <location>
        <begin position="1"/>
        <end position="18"/>
    </location>
</feature>
<keyword evidence="1" id="KW-0732">Signal</keyword>
<comment type="caution">
    <text evidence="2">The sequence shown here is derived from an EMBL/GenBank/DDBJ whole genome shotgun (WGS) entry which is preliminary data.</text>
</comment>
<keyword evidence="3" id="KW-1185">Reference proteome</keyword>
<accession>A0AAN8JRK7</accession>
<evidence type="ECO:0000256" key="1">
    <source>
        <dbReference type="SAM" id="SignalP"/>
    </source>
</evidence>
<feature type="chain" id="PRO_5042940941" evidence="1">
    <location>
        <begin position="19"/>
        <end position="126"/>
    </location>
</feature>
<dbReference type="EMBL" id="JAZGQO010000008">
    <property type="protein sequence ID" value="KAK6180245.1"/>
    <property type="molecule type" value="Genomic_DNA"/>
</dbReference>
<sequence>MSHLSVLILFLGITDAIAADNVLYNKFQRREMTPIDPEGMSDVYDLMRRRRVWEKMDGWERPAVESRVIKQEVQVFEFHARFTVDPTQQYEISSVDFVANTDLMNIYVKVEHGGTGLYLQANNCGR</sequence>
<organism evidence="2 3">
    <name type="scientific">Patella caerulea</name>
    <name type="common">Rayed Mediterranean limpet</name>
    <dbReference type="NCBI Taxonomy" id="87958"/>
    <lineage>
        <taxon>Eukaryota</taxon>
        <taxon>Metazoa</taxon>
        <taxon>Spiralia</taxon>
        <taxon>Lophotrochozoa</taxon>
        <taxon>Mollusca</taxon>
        <taxon>Gastropoda</taxon>
        <taxon>Patellogastropoda</taxon>
        <taxon>Patelloidea</taxon>
        <taxon>Patellidae</taxon>
        <taxon>Patella</taxon>
    </lineage>
</organism>
<proteinExistence type="predicted"/>
<dbReference type="AlphaFoldDB" id="A0AAN8JRK7"/>